<name>A0A0B4X8V6_9HYPH</name>
<dbReference type="HOGENOM" id="CLU_191964_1_1_5"/>
<gene>
    <name evidence="2" type="ORF">RGR602_CH03748</name>
</gene>
<evidence type="ECO:0000256" key="1">
    <source>
        <dbReference type="SAM" id="Phobius"/>
    </source>
</evidence>
<keyword evidence="1" id="KW-0812">Transmembrane</keyword>
<dbReference type="EMBL" id="CP006877">
    <property type="protein sequence ID" value="AJD43048.1"/>
    <property type="molecule type" value="Genomic_DNA"/>
</dbReference>
<feature type="transmembrane region" description="Helical" evidence="1">
    <location>
        <begin position="6"/>
        <end position="29"/>
    </location>
</feature>
<dbReference type="RefSeq" id="WP_022718059.1">
    <property type="nucleotide sequence ID" value="NZ_CP006877.1"/>
</dbReference>
<evidence type="ECO:0000313" key="3">
    <source>
        <dbReference type="Proteomes" id="UP000031368"/>
    </source>
</evidence>
<keyword evidence="1" id="KW-0472">Membrane</keyword>
<keyword evidence="1" id="KW-1133">Transmembrane helix</keyword>
<protein>
    <recommendedName>
        <fullName evidence="4">Histidine kinase</fullName>
    </recommendedName>
</protein>
<accession>A0A0B4X8V6</accession>
<evidence type="ECO:0008006" key="4">
    <source>
        <dbReference type="Google" id="ProtNLM"/>
    </source>
</evidence>
<organism evidence="2 3">
    <name type="scientific">Rhizobium gallicum bv. gallicum R602sp</name>
    <dbReference type="NCBI Taxonomy" id="1041138"/>
    <lineage>
        <taxon>Bacteria</taxon>
        <taxon>Pseudomonadati</taxon>
        <taxon>Pseudomonadota</taxon>
        <taxon>Alphaproteobacteria</taxon>
        <taxon>Hyphomicrobiales</taxon>
        <taxon>Rhizobiaceae</taxon>
        <taxon>Rhizobium/Agrobacterium group</taxon>
        <taxon>Rhizobium</taxon>
    </lineage>
</organism>
<reference evidence="2 3" key="1">
    <citation type="submission" date="2013-11" db="EMBL/GenBank/DDBJ databases">
        <title>Complete genome sequence of Rhizobium gallicum bv. gallicum R602.</title>
        <authorList>
            <person name="Bustos P."/>
            <person name="Santamaria R.I."/>
            <person name="Lozano L."/>
            <person name="Acosta J.L."/>
            <person name="Ormeno-Orrillo E."/>
            <person name="Rogel M.A."/>
            <person name="Romero D."/>
            <person name="Cevallos M.A."/>
            <person name="Martinez-Romero E."/>
            <person name="Gonzalez V."/>
        </authorList>
    </citation>
    <scope>NUCLEOTIDE SEQUENCE [LARGE SCALE GENOMIC DNA]</scope>
    <source>
        <strain evidence="2 3">R602</strain>
    </source>
</reference>
<dbReference type="KEGG" id="rga:RGR602_CH03748"/>
<proteinExistence type="predicted"/>
<keyword evidence="3" id="KW-1185">Reference proteome</keyword>
<dbReference type="AlphaFoldDB" id="A0A0B4X8V6"/>
<dbReference type="Proteomes" id="UP000031368">
    <property type="component" value="Chromosome"/>
</dbReference>
<evidence type="ECO:0000313" key="2">
    <source>
        <dbReference type="EMBL" id="AJD43048.1"/>
    </source>
</evidence>
<sequence length="58" mass="6199">MPTLLRLLAVLAMIAGAIYGGMVALVTFVEPQPRDVTIRIPSERINPPATGTIKPAKK</sequence>